<gene>
    <name evidence="4" type="ORF">PBIL07802_LOCUS11404</name>
</gene>
<evidence type="ECO:0000256" key="1">
    <source>
        <dbReference type="SAM" id="Phobius"/>
    </source>
</evidence>
<keyword evidence="1" id="KW-0812">Transmembrane</keyword>
<dbReference type="Pfam" id="PF02263">
    <property type="entry name" value="GBP"/>
    <property type="match status" value="1"/>
</dbReference>
<dbReference type="InterPro" id="IPR027417">
    <property type="entry name" value="P-loop_NTPase"/>
</dbReference>
<dbReference type="PANTHER" id="PTHR10751">
    <property type="entry name" value="GUANYLATE BINDING PROTEIN"/>
    <property type="match status" value="1"/>
</dbReference>
<dbReference type="EMBL" id="HBIB01017611">
    <property type="protein sequence ID" value="CAE0249205.1"/>
    <property type="molecule type" value="Transcribed_RNA"/>
</dbReference>
<dbReference type="AlphaFoldDB" id="A0A7S3D7L7"/>
<keyword evidence="1" id="KW-1133">Transmembrane helix</keyword>
<reference evidence="4" key="1">
    <citation type="submission" date="2021-01" db="EMBL/GenBank/DDBJ databases">
        <authorList>
            <person name="Corre E."/>
            <person name="Pelletier E."/>
            <person name="Niang G."/>
            <person name="Scheremetjew M."/>
            <person name="Finn R."/>
            <person name="Kale V."/>
            <person name="Holt S."/>
            <person name="Cochrane G."/>
            <person name="Meng A."/>
            <person name="Brown T."/>
            <person name="Cohen L."/>
        </authorList>
    </citation>
    <scope>NUCLEOTIDE SEQUENCE</scope>
    <source>
        <strain evidence="4">NIES-2562</strain>
    </source>
</reference>
<dbReference type="SUPFAM" id="SSF52540">
    <property type="entry name" value="P-loop containing nucleoside triphosphate hydrolases"/>
    <property type="match status" value="1"/>
</dbReference>
<organism evidence="4">
    <name type="scientific">Palpitomonas bilix</name>
    <dbReference type="NCBI Taxonomy" id="652834"/>
    <lineage>
        <taxon>Eukaryota</taxon>
        <taxon>Eukaryota incertae sedis</taxon>
    </lineage>
</organism>
<evidence type="ECO:0000256" key="2">
    <source>
        <dbReference type="SAM" id="SignalP"/>
    </source>
</evidence>
<name>A0A7S3D7L7_9EUKA</name>
<feature type="domain" description="Guanylate-binding protein N-terminal" evidence="3">
    <location>
        <begin position="50"/>
        <end position="294"/>
    </location>
</feature>
<feature type="chain" id="PRO_5031537513" description="Guanylate-binding protein N-terminal domain-containing protein" evidence="2">
    <location>
        <begin position="22"/>
        <end position="624"/>
    </location>
</feature>
<protein>
    <recommendedName>
        <fullName evidence="3">Guanylate-binding protein N-terminal domain-containing protein</fullName>
    </recommendedName>
</protein>
<evidence type="ECO:0000313" key="4">
    <source>
        <dbReference type="EMBL" id="CAE0249205.1"/>
    </source>
</evidence>
<keyword evidence="1" id="KW-0472">Membrane</keyword>
<sequence length="624" mass="69512">MVAFLLCFVLAFLTPHLSIEAKTAVKSAVKNECEGYPSPLPLIQYDDSTEEFKVPDQAAEFFSRLESKVALVIFAGVGKAGKSTLINNMLAVPHECGMTVSTSFKPGTRGVWIWPTPIQTSPDAVVLVGDTEGLGAPGAGEDFDAKLSTITTLLSSVYIYTVRGQVSHRDVTQLQSVTVMAEFFEKKFKKSLPLPALAWAILSTNFKAPDSSHEYIEWVLQEKSDETEENAKYNEVVRVLKKYKNVASIDPVTFFRRPHSQLDTVELATTPYSSLDSKYREEVEKFKSDLLAANIKPKPIFGEALSGKRFLQLAKDLCLEASILGGTTESPILRFVAKQAAAECESGYFTAMAQADTTNIALLHRTHKSAMNEAKVCFFEKAFGGEKNKENRVQWDLTEGALSSNFSVKAVEANHSVVSNCRHSLAENIDRMYERKFTVAAELAHFVRLIKAEFYAECKASIHDKAGVLQEREREIDQHLLSVKLREGRESKSRYELLMAITCVFAYTLNFVLEKGFGLSTGLAFLYKLSGIMYVTFSLIAANDDYLLVFLDIFHSLADVGGPFITAASSHFHPFIQHEPLLVAVFEYLYVPILASIAIPLLHVALSSLRWCCRRKKIAPRVDW</sequence>
<dbReference type="GO" id="GO:0003924">
    <property type="term" value="F:GTPase activity"/>
    <property type="evidence" value="ECO:0007669"/>
    <property type="project" value="InterPro"/>
</dbReference>
<keyword evidence="2" id="KW-0732">Signal</keyword>
<proteinExistence type="predicted"/>
<evidence type="ECO:0000259" key="3">
    <source>
        <dbReference type="Pfam" id="PF02263"/>
    </source>
</evidence>
<feature type="transmembrane region" description="Helical" evidence="1">
    <location>
        <begin position="525"/>
        <end position="542"/>
    </location>
</feature>
<dbReference type="Gene3D" id="3.40.50.300">
    <property type="entry name" value="P-loop containing nucleotide triphosphate hydrolases"/>
    <property type="match status" value="1"/>
</dbReference>
<dbReference type="InterPro" id="IPR015894">
    <property type="entry name" value="Guanylate-bd_N"/>
</dbReference>
<dbReference type="GO" id="GO:0005525">
    <property type="term" value="F:GTP binding"/>
    <property type="evidence" value="ECO:0007669"/>
    <property type="project" value="InterPro"/>
</dbReference>
<feature type="transmembrane region" description="Helical" evidence="1">
    <location>
        <begin position="588"/>
        <end position="609"/>
    </location>
</feature>
<accession>A0A7S3D7L7</accession>
<feature type="signal peptide" evidence="2">
    <location>
        <begin position="1"/>
        <end position="21"/>
    </location>
</feature>